<dbReference type="EMBL" id="AGNL01029817">
    <property type="protein sequence ID" value="EJK57016.1"/>
    <property type="molecule type" value="Genomic_DNA"/>
</dbReference>
<evidence type="ECO:0000256" key="1">
    <source>
        <dbReference type="SAM" id="MobiDB-lite"/>
    </source>
</evidence>
<proteinExistence type="predicted"/>
<evidence type="ECO:0008006" key="4">
    <source>
        <dbReference type="Google" id="ProtNLM"/>
    </source>
</evidence>
<accession>K0S7Y6</accession>
<feature type="region of interest" description="Disordered" evidence="1">
    <location>
        <begin position="429"/>
        <end position="448"/>
    </location>
</feature>
<sequence length="448" mass="49847">MNWINWDDQGKDWEDWEGREGCKTGDTIRMLPLNLVKGTLTVYKNNCHLGLMKDGLSGPYCWYASVSRGAARVSIHRNSALNGNLFLVDEVVKVIQNCNHESGIYFYDIVNQVSLKGFSNVEIRDAVDNLCDEGLITQQLTIEINFKLKQSSPYILDFDQIDQMDPSVEPPKRQHEDKPAEESFLVEDTETVVKTAINSLTSLSKIQGWRLVRERHLVDAQGAAVAEQIVQVCRDVPPPAEERRGARVGGVDVLGRDQGRFVQVFLGEQHDAGDRYGLRGVSEWEATLCAPSLATHDELPCLEVGVWMVRSASCACCVFSFGRQISQVAISDPPSGLDTAAAVAPTRLSRAVVRESACTGLGPRRRGRRKSLRRQVDDGEWQLSSNPPPVARPFRCCQGRSWWPRARLLGQNEAGQRLQLMDGEVVRSSSSQLPLPQIQDPQIGTPLI</sequence>
<keyword evidence="3" id="KW-1185">Reference proteome</keyword>
<gene>
    <name evidence="2" type="ORF">THAOC_22988</name>
</gene>
<feature type="compositionally biased region" description="Basic residues" evidence="1">
    <location>
        <begin position="363"/>
        <end position="373"/>
    </location>
</feature>
<evidence type="ECO:0000313" key="2">
    <source>
        <dbReference type="EMBL" id="EJK57016.1"/>
    </source>
</evidence>
<name>K0S7Y6_THAOC</name>
<dbReference type="Gene3D" id="1.10.10.10">
    <property type="entry name" value="Winged helix-like DNA-binding domain superfamily/Winged helix DNA-binding domain"/>
    <property type="match status" value="1"/>
</dbReference>
<dbReference type="Proteomes" id="UP000266841">
    <property type="component" value="Unassembled WGS sequence"/>
</dbReference>
<comment type="caution">
    <text evidence="2">The sequence shown here is derived from an EMBL/GenBank/DDBJ whole genome shotgun (WGS) entry which is preliminary data.</text>
</comment>
<organism evidence="2 3">
    <name type="scientific">Thalassiosira oceanica</name>
    <name type="common">Marine diatom</name>
    <dbReference type="NCBI Taxonomy" id="159749"/>
    <lineage>
        <taxon>Eukaryota</taxon>
        <taxon>Sar</taxon>
        <taxon>Stramenopiles</taxon>
        <taxon>Ochrophyta</taxon>
        <taxon>Bacillariophyta</taxon>
        <taxon>Coscinodiscophyceae</taxon>
        <taxon>Thalassiosirophycidae</taxon>
        <taxon>Thalassiosirales</taxon>
        <taxon>Thalassiosiraceae</taxon>
        <taxon>Thalassiosira</taxon>
    </lineage>
</organism>
<dbReference type="InterPro" id="IPR036388">
    <property type="entry name" value="WH-like_DNA-bd_sf"/>
</dbReference>
<reference evidence="2 3" key="1">
    <citation type="journal article" date="2012" name="Genome Biol.">
        <title>Genome and low-iron response of an oceanic diatom adapted to chronic iron limitation.</title>
        <authorList>
            <person name="Lommer M."/>
            <person name="Specht M."/>
            <person name="Roy A.S."/>
            <person name="Kraemer L."/>
            <person name="Andreson R."/>
            <person name="Gutowska M.A."/>
            <person name="Wolf J."/>
            <person name="Bergner S.V."/>
            <person name="Schilhabel M.B."/>
            <person name="Klostermeier U.C."/>
            <person name="Beiko R.G."/>
            <person name="Rosenstiel P."/>
            <person name="Hippler M."/>
            <person name="Laroche J."/>
        </authorList>
    </citation>
    <scope>NUCLEOTIDE SEQUENCE [LARGE SCALE GENOMIC DNA]</scope>
    <source>
        <strain evidence="2 3">CCMP1005</strain>
    </source>
</reference>
<evidence type="ECO:0000313" key="3">
    <source>
        <dbReference type="Proteomes" id="UP000266841"/>
    </source>
</evidence>
<dbReference type="AlphaFoldDB" id="K0S7Y6"/>
<feature type="region of interest" description="Disordered" evidence="1">
    <location>
        <begin position="361"/>
        <end position="387"/>
    </location>
</feature>
<dbReference type="OrthoDB" id="195558at2759"/>
<protein>
    <recommendedName>
        <fullName evidence="4">Replication protein A C-terminal domain-containing protein</fullName>
    </recommendedName>
</protein>